<protein>
    <submittedName>
        <fullName evidence="1">Uncharacterized protein</fullName>
    </submittedName>
</protein>
<dbReference type="RefSeq" id="WP_191729887.1">
    <property type="nucleotide sequence ID" value="NZ_JACSQJ010000007.1"/>
</dbReference>
<reference evidence="1 2" key="1">
    <citation type="submission" date="2020-08" db="EMBL/GenBank/DDBJ databases">
        <title>A Genomic Blueprint of the Chicken Gut Microbiome.</title>
        <authorList>
            <person name="Gilroy R."/>
            <person name="Ravi A."/>
            <person name="Getino M."/>
            <person name="Pursley I."/>
            <person name="Horton D.L."/>
            <person name="Alikhan N.-F."/>
            <person name="Baker D."/>
            <person name="Gharbi K."/>
            <person name="Hall N."/>
            <person name="Watson M."/>
            <person name="Adriaenssens E.M."/>
            <person name="Foster-Nyarko E."/>
            <person name="Jarju S."/>
            <person name="Secka A."/>
            <person name="Antonio M."/>
            <person name="Oren A."/>
            <person name="Chaudhuri R."/>
            <person name="La Ragione R.M."/>
            <person name="Hildebrand F."/>
            <person name="Pallen M.J."/>
        </authorList>
    </citation>
    <scope>NUCLEOTIDE SEQUENCE [LARGE SCALE GENOMIC DNA]</scope>
    <source>
        <strain evidence="1 2">Sa2BVA3</strain>
    </source>
</reference>
<organism evidence="1 2">
    <name type="scientific">Luteimonas colneyensis</name>
    <dbReference type="NCBI Taxonomy" id="2762230"/>
    <lineage>
        <taxon>Bacteria</taxon>
        <taxon>Pseudomonadati</taxon>
        <taxon>Pseudomonadota</taxon>
        <taxon>Gammaproteobacteria</taxon>
        <taxon>Lysobacterales</taxon>
        <taxon>Lysobacteraceae</taxon>
        <taxon>Luteimonas</taxon>
    </lineage>
</organism>
<dbReference type="Proteomes" id="UP000647183">
    <property type="component" value="Unassembled WGS sequence"/>
</dbReference>
<name>A0ABR8UKZ2_9GAMM</name>
<gene>
    <name evidence="1" type="ORF">H9645_11770</name>
</gene>
<comment type="caution">
    <text evidence="1">The sequence shown here is derived from an EMBL/GenBank/DDBJ whole genome shotgun (WGS) entry which is preliminary data.</text>
</comment>
<evidence type="ECO:0000313" key="1">
    <source>
        <dbReference type="EMBL" id="MBD7988704.1"/>
    </source>
</evidence>
<dbReference type="EMBL" id="JACSQJ010000007">
    <property type="protein sequence ID" value="MBD7988704.1"/>
    <property type="molecule type" value="Genomic_DNA"/>
</dbReference>
<proteinExistence type="predicted"/>
<accession>A0ABR8UKZ2</accession>
<keyword evidence="2" id="KW-1185">Reference proteome</keyword>
<evidence type="ECO:0000313" key="2">
    <source>
        <dbReference type="Proteomes" id="UP000647183"/>
    </source>
</evidence>
<sequence length="176" mass="19757">MSLEIVPVWKRVTPELSSELIAMWARNRALPDPTKAAERAAQAVAVGRDTETGALWGVGTAVLGIVPSFGQPTYLYRQFFDVGARGLKQTMPFLNCIRETLEAYNASLPKPESVGVMIELQNDEMAQRYRDMFEEEARAHFIGWSPRGRQLRMMYFKGAKIMLAPDAVPRQRPTGP</sequence>